<dbReference type="EMBL" id="FNTJ01000002">
    <property type="protein sequence ID" value="SEC71291.1"/>
    <property type="molecule type" value="Genomic_DNA"/>
</dbReference>
<keyword evidence="2" id="KW-1185">Reference proteome</keyword>
<evidence type="ECO:0000313" key="2">
    <source>
        <dbReference type="Proteomes" id="UP000198982"/>
    </source>
</evidence>
<dbReference type="Proteomes" id="UP000198982">
    <property type="component" value="Unassembled WGS sequence"/>
</dbReference>
<sequence length="208" mass="23314">MKADTKELRSNFEKALQLCLKSELSAYPGAKVTRNKVVIAHKESGAVATLHFEYLANTRAYEIIIFVEHPALQAEIERISPPYPSNLANPKLVYCMSTVSEKDGCPLLPVTEQGIENTCQVILRRLQDVHLPILYNLFNVSPALASDVIERPKYYAYPVPLIFIALKTNAIKPDDGTLAKILSEQTLGYTKHQELKESFNKQLLTELG</sequence>
<accession>A0A1H4USR6</accession>
<proteinExistence type="predicted"/>
<evidence type="ECO:0008006" key="3">
    <source>
        <dbReference type="Google" id="ProtNLM"/>
    </source>
</evidence>
<organism evidence="1 2">
    <name type="scientific">Pseudomonas saponiphila</name>
    <dbReference type="NCBI Taxonomy" id="556534"/>
    <lineage>
        <taxon>Bacteria</taxon>
        <taxon>Pseudomonadati</taxon>
        <taxon>Pseudomonadota</taxon>
        <taxon>Gammaproteobacteria</taxon>
        <taxon>Pseudomonadales</taxon>
        <taxon>Pseudomonadaceae</taxon>
        <taxon>Pseudomonas</taxon>
    </lineage>
</organism>
<evidence type="ECO:0000313" key="1">
    <source>
        <dbReference type="EMBL" id="SEC71291.1"/>
    </source>
</evidence>
<reference evidence="2" key="1">
    <citation type="submission" date="2016-10" db="EMBL/GenBank/DDBJ databases">
        <authorList>
            <person name="Varghese N."/>
            <person name="Submissions S."/>
        </authorList>
    </citation>
    <scope>NUCLEOTIDE SEQUENCE [LARGE SCALE GENOMIC DNA]</scope>
    <source>
        <strain evidence="2">DSM 9751</strain>
    </source>
</reference>
<dbReference type="RefSeq" id="WP_092317705.1">
    <property type="nucleotide sequence ID" value="NZ_FNTJ01000002.1"/>
</dbReference>
<gene>
    <name evidence="1" type="ORF">SAMN05216178_4575</name>
</gene>
<dbReference type="AlphaFoldDB" id="A0A1H4USR6"/>
<name>A0A1H4USR6_9PSED</name>
<protein>
    <recommendedName>
        <fullName evidence="3">Suppressor of fused protein (SUFU)</fullName>
    </recommendedName>
</protein>